<dbReference type="Pfam" id="PF08241">
    <property type="entry name" value="Methyltransf_11"/>
    <property type="match status" value="1"/>
</dbReference>
<dbReference type="CDD" id="cd02440">
    <property type="entry name" value="AdoMet_MTases"/>
    <property type="match status" value="1"/>
</dbReference>
<dbReference type="GO" id="GO:0008757">
    <property type="term" value="F:S-adenosylmethionine-dependent methyltransferase activity"/>
    <property type="evidence" value="ECO:0007669"/>
    <property type="project" value="InterPro"/>
</dbReference>
<dbReference type="PANTHER" id="PTHR43591">
    <property type="entry name" value="METHYLTRANSFERASE"/>
    <property type="match status" value="1"/>
</dbReference>
<keyword evidence="2" id="KW-0489">Methyltransferase</keyword>
<protein>
    <submittedName>
        <fullName evidence="2">Class I SAM-dependent methyltransferase</fullName>
    </submittedName>
</protein>
<dbReference type="InterPro" id="IPR029063">
    <property type="entry name" value="SAM-dependent_MTases_sf"/>
</dbReference>
<accession>A0A2S8FPC3</accession>
<keyword evidence="2" id="KW-0808">Transferase</keyword>
<dbReference type="EMBL" id="PUIB01000017">
    <property type="protein sequence ID" value="PQO34035.1"/>
    <property type="molecule type" value="Genomic_DNA"/>
</dbReference>
<dbReference type="OrthoDB" id="253007at2"/>
<sequence length="251" mass="28085">MQPDQLKAIFRQGWMNSHVVDHRVQRFIKGEFGFEPSRNAWKKVLAEAASGENIHRAVDMGTGPGTIAQFWAEMGMETTGVDFSATMLDAAKTVAAQQKLDISFMEADVEAPPLPTGSFDLVSSRAVLFTLPHPGYALARWAQLLRPGGLMVLIGEISPTDPEKQKRAYRPAEGWQPDAEYREAMKQLPFREHTDQMLRVVMEAVGLKDIRSISMDAVMSSRWEHEKQEPAYGVLQGTPYILVGQRADEKL</sequence>
<reference evidence="2 3" key="1">
    <citation type="submission" date="2018-02" db="EMBL/GenBank/DDBJ databases">
        <title>Comparative genomes isolates from brazilian mangrove.</title>
        <authorList>
            <person name="Araujo J.E."/>
            <person name="Taketani R.G."/>
            <person name="Silva M.C.P."/>
            <person name="Loureco M.V."/>
            <person name="Andreote F.D."/>
        </authorList>
    </citation>
    <scope>NUCLEOTIDE SEQUENCE [LARGE SCALE GENOMIC DNA]</scope>
    <source>
        <strain evidence="2 3">NAP PRIS-MGV</strain>
    </source>
</reference>
<dbReference type="GO" id="GO:0032259">
    <property type="term" value="P:methylation"/>
    <property type="evidence" value="ECO:0007669"/>
    <property type="project" value="UniProtKB-KW"/>
</dbReference>
<dbReference type="Gene3D" id="3.40.50.150">
    <property type="entry name" value="Vaccinia Virus protein VP39"/>
    <property type="match status" value="1"/>
</dbReference>
<dbReference type="InterPro" id="IPR013216">
    <property type="entry name" value="Methyltransf_11"/>
</dbReference>
<dbReference type="SUPFAM" id="SSF53335">
    <property type="entry name" value="S-adenosyl-L-methionine-dependent methyltransferases"/>
    <property type="match status" value="1"/>
</dbReference>
<comment type="caution">
    <text evidence="2">The sequence shown here is derived from an EMBL/GenBank/DDBJ whole genome shotgun (WGS) entry which is preliminary data.</text>
</comment>
<gene>
    <name evidence="2" type="ORF">C5Y98_15825</name>
</gene>
<evidence type="ECO:0000313" key="2">
    <source>
        <dbReference type="EMBL" id="PQO34035.1"/>
    </source>
</evidence>
<dbReference type="Proteomes" id="UP000239388">
    <property type="component" value="Unassembled WGS sequence"/>
</dbReference>
<evidence type="ECO:0000259" key="1">
    <source>
        <dbReference type="Pfam" id="PF08241"/>
    </source>
</evidence>
<evidence type="ECO:0000313" key="3">
    <source>
        <dbReference type="Proteomes" id="UP000239388"/>
    </source>
</evidence>
<name>A0A2S8FPC3_9BACT</name>
<feature type="domain" description="Methyltransferase type 11" evidence="1">
    <location>
        <begin position="58"/>
        <end position="152"/>
    </location>
</feature>
<dbReference type="AlphaFoldDB" id="A0A2S8FPC3"/>
<organism evidence="2 3">
    <name type="scientific">Blastopirellula marina</name>
    <dbReference type="NCBI Taxonomy" id="124"/>
    <lineage>
        <taxon>Bacteria</taxon>
        <taxon>Pseudomonadati</taxon>
        <taxon>Planctomycetota</taxon>
        <taxon>Planctomycetia</taxon>
        <taxon>Pirellulales</taxon>
        <taxon>Pirellulaceae</taxon>
        <taxon>Blastopirellula</taxon>
    </lineage>
</organism>
<proteinExistence type="predicted"/>